<gene>
    <name evidence="1" type="ORF">E2C01_066213</name>
</gene>
<protein>
    <submittedName>
        <fullName evidence="1">Uncharacterized protein</fullName>
    </submittedName>
</protein>
<reference evidence="1 2" key="1">
    <citation type="submission" date="2019-05" db="EMBL/GenBank/DDBJ databases">
        <title>Another draft genome of Portunus trituberculatus and its Hox gene families provides insights of decapod evolution.</title>
        <authorList>
            <person name="Jeong J.-H."/>
            <person name="Song I."/>
            <person name="Kim S."/>
            <person name="Choi T."/>
            <person name="Kim D."/>
            <person name="Ryu S."/>
            <person name="Kim W."/>
        </authorList>
    </citation>
    <scope>NUCLEOTIDE SEQUENCE [LARGE SCALE GENOMIC DNA]</scope>
    <source>
        <tissue evidence="1">Muscle</tissue>
    </source>
</reference>
<proteinExistence type="predicted"/>
<comment type="caution">
    <text evidence="1">The sequence shown here is derived from an EMBL/GenBank/DDBJ whole genome shotgun (WGS) entry which is preliminary data.</text>
</comment>
<evidence type="ECO:0000313" key="1">
    <source>
        <dbReference type="EMBL" id="MPC71921.1"/>
    </source>
</evidence>
<dbReference type="AlphaFoldDB" id="A0A5B7HGH5"/>
<keyword evidence="2" id="KW-1185">Reference proteome</keyword>
<organism evidence="1 2">
    <name type="scientific">Portunus trituberculatus</name>
    <name type="common">Swimming crab</name>
    <name type="synonym">Neptunus trituberculatus</name>
    <dbReference type="NCBI Taxonomy" id="210409"/>
    <lineage>
        <taxon>Eukaryota</taxon>
        <taxon>Metazoa</taxon>
        <taxon>Ecdysozoa</taxon>
        <taxon>Arthropoda</taxon>
        <taxon>Crustacea</taxon>
        <taxon>Multicrustacea</taxon>
        <taxon>Malacostraca</taxon>
        <taxon>Eumalacostraca</taxon>
        <taxon>Eucarida</taxon>
        <taxon>Decapoda</taxon>
        <taxon>Pleocyemata</taxon>
        <taxon>Brachyura</taxon>
        <taxon>Eubrachyura</taxon>
        <taxon>Portunoidea</taxon>
        <taxon>Portunidae</taxon>
        <taxon>Portuninae</taxon>
        <taxon>Portunus</taxon>
    </lineage>
</organism>
<sequence>MHWVKLWFLYYTADFYSCSVRKRDRQPGKIHRTNGEKKKTVLPASGAWLIKSESRTALPNPIVQLPWVSFPVLLLSINHDIRALTIRRALRIAATRRARKESLVCGHLCHEIAQHGKLKLHND</sequence>
<name>A0A5B7HGH5_PORTR</name>
<dbReference type="Proteomes" id="UP000324222">
    <property type="component" value="Unassembled WGS sequence"/>
</dbReference>
<dbReference type="EMBL" id="VSRR010033777">
    <property type="protein sequence ID" value="MPC71921.1"/>
    <property type="molecule type" value="Genomic_DNA"/>
</dbReference>
<evidence type="ECO:0000313" key="2">
    <source>
        <dbReference type="Proteomes" id="UP000324222"/>
    </source>
</evidence>
<accession>A0A5B7HGH5</accession>